<dbReference type="Pfam" id="PF00435">
    <property type="entry name" value="Spectrin"/>
    <property type="match status" value="2"/>
</dbReference>
<dbReference type="PANTHER" id="PTHR11915">
    <property type="entry name" value="SPECTRIN/FILAMIN RELATED CYTOSKELETAL PROTEIN"/>
    <property type="match status" value="1"/>
</dbReference>
<organism evidence="4 5">
    <name type="scientific">Xiphophorus couchianus</name>
    <name type="common">Monterrey platyfish</name>
    <dbReference type="NCBI Taxonomy" id="32473"/>
    <lineage>
        <taxon>Eukaryota</taxon>
        <taxon>Metazoa</taxon>
        <taxon>Chordata</taxon>
        <taxon>Craniata</taxon>
        <taxon>Vertebrata</taxon>
        <taxon>Euteleostomi</taxon>
        <taxon>Actinopterygii</taxon>
        <taxon>Neopterygii</taxon>
        <taxon>Teleostei</taxon>
        <taxon>Neoteleostei</taxon>
        <taxon>Acanthomorphata</taxon>
        <taxon>Ovalentaria</taxon>
        <taxon>Atherinomorphae</taxon>
        <taxon>Cyprinodontiformes</taxon>
        <taxon>Poeciliidae</taxon>
        <taxon>Poeciliinae</taxon>
        <taxon>Xiphophorus</taxon>
    </lineage>
</organism>
<dbReference type="InterPro" id="IPR018159">
    <property type="entry name" value="Spectrin/alpha-actinin"/>
</dbReference>
<keyword evidence="3" id="KW-0175">Coiled coil</keyword>
<dbReference type="FunFam" id="1.20.58.60:FF:000028">
    <property type="entry name" value="Spectrin beta chain"/>
    <property type="match status" value="1"/>
</dbReference>
<dbReference type="Proteomes" id="UP000261380">
    <property type="component" value="Unplaced"/>
</dbReference>
<dbReference type="GeneTree" id="ENSGT00940000154864"/>
<evidence type="ECO:0000313" key="4">
    <source>
        <dbReference type="Ensembl" id="ENSXCOP00000004378.1"/>
    </source>
</evidence>
<keyword evidence="1" id="KW-0677">Repeat</keyword>
<feature type="coiled-coil region" evidence="3">
    <location>
        <begin position="92"/>
        <end position="126"/>
    </location>
</feature>
<sequence length="422" mass="48299">MALQRKLTGMERDLAAIEDKLTDLDKEAERLASEHPEQAGAIRGRLAEITGTLKNREESLGEASKLQQFLRELDDFQSWLSRTQTAIASEDKPNALAEAEKLLAQHENIKNEIRNYEEDYQKMRDMGDMVTQGQTDAQYMFLRQRLQALDTGWNELHKMWENRQSLLSQSHAYQLFLRDTNSAVCSAQEYVLAHTEMPTTLEAAEAAIKKQEDFMTTMDANEEKISGVVDTGRRLVADGTCRSSCRTAKRSGPAVKGHRRFADGRVVWFGHSVCLCPQLSLWINEKMLTAQDMTYDEARNLHSKWLKHQAFMAELQSNKEWLDKIEKEKLASLKVMWDDLESTTQTKAKCLFDANKAELFTQSCADLDKWLTGLDSQLQSDDFGKDLTSVNIMLKKQQVNQSDQLNQYSRDLEAFFDADDRS</sequence>
<keyword evidence="2" id="KW-0009">Actin-binding</keyword>
<dbReference type="AlphaFoldDB" id="A0A3B5KW84"/>
<dbReference type="CDD" id="cd00176">
    <property type="entry name" value="SPEC"/>
    <property type="match status" value="2"/>
</dbReference>
<dbReference type="STRING" id="32473.ENSXCOP00000004378"/>
<dbReference type="SUPFAM" id="SSF46966">
    <property type="entry name" value="Spectrin repeat"/>
    <property type="match status" value="4"/>
</dbReference>
<dbReference type="Ensembl" id="ENSXCOT00000004431.1">
    <property type="protein sequence ID" value="ENSXCOP00000004378.1"/>
    <property type="gene ID" value="ENSXCOG00000003456.1"/>
</dbReference>
<name>A0A3B5KW84_9TELE</name>
<evidence type="ECO:0000256" key="2">
    <source>
        <dbReference type="ARBA" id="ARBA00023203"/>
    </source>
</evidence>
<evidence type="ECO:0000313" key="5">
    <source>
        <dbReference type="Proteomes" id="UP000261380"/>
    </source>
</evidence>
<dbReference type="GO" id="GO:0003779">
    <property type="term" value="F:actin binding"/>
    <property type="evidence" value="ECO:0007669"/>
    <property type="project" value="UniProtKB-KW"/>
</dbReference>
<dbReference type="SMART" id="SM00150">
    <property type="entry name" value="SPEC"/>
    <property type="match status" value="2"/>
</dbReference>
<reference evidence="4" key="1">
    <citation type="submission" date="2025-08" db="UniProtKB">
        <authorList>
            <consortium name="Ensembl"/>
        </authorList>
    </citation>
    <scope>IDENTIFICATION</scope>
</reference>
<accession>A0A3B5KW84</accession>
<reference evidence="4" key="2">
    <citation type="submission" date="2025-09" db="UniProtKB">
        <authorList>
            <consortium name="Ensembl"/>
        </authorList>
    </citation>
    <scope>IDENTIFICATION</scope>
</reference>
<evidence type="ECO:0000256" key="3">
    <source>
        <dbReference type="SAM" id="Coils"/>
    </source>
</evidence>
<feature type="coiled-coil region" evidence="3">
    <location>
        <begin position="7"/>
        <end position="34"/>
    </location>
</feature>
<proteinExistence type="predicted"/>
<keyword evidence="5" id="KW-1185">Reference proteome</keyword>
<protein>
    <submittedName>
        <fullName evidence="4">Uncharacterized protein</fullName>
    </submittedName>
</protein>
<evidence type="ECO:0000256" key="1">
    <source>
        <dbReference type="ARBA" id="ARBA00022737"/>
    </source>
</evidence>
<dbReference type="InterPro" id="IPR002017">
    <property type="entry name" value="Spectrin_repeat"/>
</dbReference>
<dbReference type="Gene3D" id="1.20.58.60">
    <property type="match status" value="4"/>
</dbReference>